<feature type="compositionally biased region" description="Polar residues" evidence="1">
    <location>
        <begin position="68"/>
        <end position="82"/>
    </location>
</feature>
<dbReference type="EMBL" id="ABLK01000336">
    <property type="protein sequence ID" value="EDT38061.1"/>
    <property type="molecule type" value="Genomic_DNA"/>
</dbReference>
<gene>
    <name evidence="2" type="ORF">BamMEX5DRAFT_6154</name>
</gene>
<protein>
    <submittedName>
        <fullName evidence="2">Uncharacterized protein</fullName>
    </submittedName>
</protein>
<comment type="caution">
    <text evidence="2">The sequence shown here is derived from an EMBL/GenBank/DDBJ whole genome shotgun (WGS) entry which is preliminary data.</text>
</comment>
<reference evidence="2 3" key="1">
    <citation type="submission" date="2008-03" db="EMBL/GenBank/DDBJ databases">
        <title>Sequencing of the draft genome and assembly of Burkholderia ambifaria MEX-5.</title>
        <authorList>
            <consortium name="US DOE Joint Genome Institute (JGI-PGF)"/>
            <person name="Copeland A."/>
            <person name="Lucas S."/>
            <person name="Lapidus A."/>
            <person name="Glavina del Rio T."/>
            <person name="Dalin E."/>
            <person name="Tice H."/>
            <person name="Bruce D."/>
            <person name="Goodwin L."/>
            <person name="Pitluck S."/>
            <person name="Larimer F."/>
            <person name="Land M.L."/>
            <person name="Hauser L."/>
            <person name="Tiedje J."/>
            <person name="Richardson P."/>
        </authorList>
    </citation>
    <scope>NUCLEOTIDE SEQUENCE [LARGE SCALE GENOMIC DNA]</scope>
    <source>
        <strain evidence="2 3">MEX-5</strain>
    </source>
</reference>
<proteinExistence type="predicted"/>
<evidence type="ECO:0000256" key="1">
    <source>
        <dbReference type="SAM" id="MobiDB-lite"/>
    </source>
</evidence>
<evidence type="ECO:0000313" key="2">
    <source>
        <dbReference type="EMBL" id="EDT38061.1"/>
    </source>
</evidence>
<dbReference type="Proteomes" id="UP000004814">
    <property type="component" value="Unassembled WGS sequence"/>
</dbReference>
<name>B1TED8_9BURK</name>
<sequence>MIEKPTVRRGFSDANGSWKMNWMFRRSACRSAPFIALMSRPSNSIEPLCDSTRRSSERPVVDLPQPDSPTSASVSPARSSKLTRSTACTYCDTRLNTPLFTGNRVTRSRTRRIGGAAGSTGGCASAASCAADAGAAAPVASTFSSGNFSGISVPCIEPSRGTAASSARV</sequence>
<feature type="compositionally biased region" description="Basic and acidic residues" evidence="1">
    <location>
        <begin position="51"/>
        <end position="60"/>
    </location>
</feature>
<evidence type="ECO:0000313" key="3">
    <source>
        <dbReference type="Proteomes" id="UP000004814"/>
    </source>
</evidence>
<organism evidence="2 3">
    <name type="scientific">Burkholderia ambifaria MEX-5</name>
    <dbReference type="NCBI Taxonomy" id="396597"/>
    <lineage>
        <taxon>Bacteria</taxon>
        <taxon>Pseudomonadati</taxon>
        <taxon>Pseudomonadota</taxon>
        <taxon>Betaproteobacteria</taxon>
        <taxon>Burkholderiales</taxon>
        <taxon>Burkholderiaceae</taxon>
        <taxon>Burkholderia</taxon>
        <taxon>Burkholderia cepacia complex</taxon>
    </lineage>
</organism>
<feature type="region of interest" description="Disordered" evidence="1">
    <location>
        <begin position="46"/>
        <end position="82"/>
    </location>
</feature>
<accession>B1TED8</accession>
<dbReference type="AlphaFoldDB" id="B1TED8"/>